<gene>
    <name evidence="1" type="ORF">L1987_55027</name>
</gene>
<dbReference type="Proteomes" id="UP001056120">
    <property type="component" value="Linkage Group LG18"/>
</dbReference>
<dbReference type="EMBL" id="CM042035">
    <property type="protein sequence ID" value="KAI3755231.1"/>
    <property type="molecule type" value="Genomic_DNA"/>
</dbReference>
<evidence type="ECO:0000313" key="1">
    <source>
        <dbReference type="EMBL" id="KAI3755231.1"/>
    </source>
</evidence>
<proteinExistence type="predicted"/>
<sequence length="66" mass="7508">MWSKLEWEANICWPSSTPLNSLTQLACGSWHRRPAIIPDPPYQNPSASHPNPLSLHFLSLKTPRET</sequence>
<reference evidence="2" key="1">
    <citation type="journal article" date="2022" name="Mol. Ecol. Resour.">
        <title>The genomes of chicory, endive, great burdock and yacon provide insights into Asteraceae palaeo-polyploidization history and plant inulin production.</title>
        <authorList>
            <person name="Fan W."/>
            <person name="Wang S."/>
            <person name="Wang H."/>
            <person name="Wang A."/>
            <person name="Jiang F."/>
            <person name="Liu H."/>
            <person name="Zhao H."/>
            <person name="Xu D."/>
            <person name="Zhang Y."/>
        </authorList>
    </citation>
    <scope>NUCLEOTIDE SEQUENCE [LARGE SCALE GENOMIC DNA]</scope>
    <source>
        <strain evidence="2">cv. Yunnan</strain>
    </source>
</reference>
<evidence type="ECO:0000313" key="2">
    <source>
        <dbReference type="Proteomes" id="UP001056120"/>
    </source>
</evidence>
<name>A0ACB9E9V7_9ASTR</name>
<comment type="caution">
    <text evidence="1">The sequence shown here is derived from an EMBL/GenBank/DDBJ whole genome shotgun (WGS) entry which is preliminary data.</text>
</comment>
<keyword evidence="2" id="KW-1185">Reference proteome</keyword>
<protein>
    <submittedName>
        <fullName evidence="1">Uncharacterized protein</fullName>
    </submittedName>
</protein>
<organism evidence="1 2">
    <name type="scientific">Smallanthus sonchifolius</name>
    <dbReference type="NCBI Taxonomy" id="185202"/>
    <lineage>
        <taxon>Eukaryota</taxon>
        <taxon>Viridiplantae</taxon>
        <taxon>Streptophyta</taxon>
        <taxon>Embryophyta</taxon>
        <taxon>Tracheophyta</taxon>
        <taxon>Spermatophyta</taxon>
        <taxon>Magnoliopsida</taxon>
        <taxon>eudicotyledons</taxon>
        <taxon>Gunneridae</taxon>
        <taxon>Pentapetalae</taxon>
        <taxon>asterids</taxon>
        <taxon>campanulids</taxon>
        <taxon>Asterales</taxon>
        <taxon>Asteraceae</taxon>
        <taxon>Asteroideae</taxon>
        <taxon>Heliantheae alliance</taxon>
        <taxon>Millerieae</taxon>
        <taxon>Smallanthus</taxon>
    </lineage>
</organism>
<reference evidence="1 2" key="2">
    <citation type="journal article" date="2022" name="Mol. Ecol. Resour.">
        <title>The genomes of chicory, endive, great burdock and yacon provide insights into Asteraceae paleo-polyploidization history and plant inulin production.</title>
        <authorList>
            <person name="Fan W."/>
            <person name="Wang S."/>
            <person name="Wang H."/>
            <person name="Wang A."/>
            <person name="Jiang F."/>
            <person name="Liu H."/>
            <person name="Zhao H."/>
            <person name="Xu D."/>
            <person name="Zhang Y."/>
        </authorList>
    </citation>
    <scope>NUCLEOTIDE SEQUENCE [LARGE SCALE GENOMIC DNA]</scope>
    <source>
        <strain evidence="2">cv. Yunnan</strain>
        <tissue evidence="1">Leaves</tissue>
    </source>
</reference>
<accession>A0ACB9E9V7</accession>